<protein>
    <submittedName>
        <fullName evidence="1">Uncharacterized protein</fullName>
    </submittedName>
</protein>
<evidence type="ECO:0000313" key="2">
    <source>
        <dbReference type="Proteomes" id="UP000254621"/>
    </source>
</evidence>
<organism evidence="1 2">
    <name type="scientific">Weissella viridescens</name>
    <name type="common">Lactobacillus viridescens</name>
    <dbReference type="NCBI Taxonomy" id="1629"/>
    <lineage>
        <taxon>Bacteria</taxon>
        <taxon>Bacillati</taxon>
        <taxon>Bacillota</taxon>
        <taxon>Bacilli</taxon>
        <taxon>Lactobacillales</taxon>
        <taxon>Lactobacillaceae</taxon>
        <taxon>Weissella</taxon>
    </lineage>
</organism>
<accession>A0A380P430</accession>
<dbReference type="EMBL" id="UHIV01000004">
    <property type="protein sequence ID" value="SUP59574.1"/>
    <property type="molecule type" value="Genomic_DNA"/>
</dbReference>
<proteinExistence type="predicted"/>
<dbReference type="Proteomes" id="UP000254621">
    <property type="component" value="Unassembled WGS sequence"/>
</dbReference>
<gene>
    <name evidence="1" type="ORF">NCTC13645_01832</name>
</gene>
<evidence type="ECO:0000313" key="1">
    <source>
        <dbReference type="EMBL" id="SUP59574.1"/>
    </source>
</evidence>
<reference evidence="1 2" key="1">
    <citation type="submission" date="2018-06" db="EMBL/GenBank/DDBJ databases">
        <authorList>
            <consortium name="Pathogen Informatics"/>
            <person name="Doyle S."/>
        </authorList>
    </citation>
    <scope>NUCLEOTIDE SEQUENCE [LARGE SCALE GENOMIC DNA]</scope>
    <source>
        <strain evidence="1 2">NCTC13645</strain>
    </source>
</reference>
<sequence>MDLGAGYNKVVTSETVNVTIGVEDQKGYEGDKSPFH</sequence>
<name>A0A380P430_WEIVI</name>
<dbReference type="AlphaFoldDB" id="A0A380P430"/>